<dbReference type="InterPro" id="IPR011042">
    <property type="entry name" value="6-blade_b-propeller_TolB-like"/>
</dbReference>
<accession>A0ABQ9XVM2</accession>
<dbReference type="PANTHER" id="PTHR42776">
    <property type="entry name" value="SERINE PEPTIDASE S9 FAMILY MEMBER"/>
    <property type="match status" value="1"/>
</dbReference>
<evidence type="ECO:0000256" key="3">
    <source>
        <dbReference type="SAM" id="SignalP"/>
    </source>
</evidence>
<dbReference type="Gene3D" id="2.120.10.30">
    <property type="entry name" value="TolB, C-terminal domain"/>
    <property type="match status" value="1"/>
</dbReference>
<dbReference type="InterPro" id="IPR029058">
    <property type="entry name" value="AB_hydrolase_fold"/>
</dbReference>
<dbReference type="InterPro" id="IPR001375">
    <property type="entry name" value="Peptidase_S9_cat"/>
</dbReference>
<gene>
    <name evidence="5" type="ORF">BLNAU_9570</name>
</gene>
<dbReference type="GO" id="GO:0016787">
    <property type="term" value="F:hydrolase activity"/>
    <property type="evidence" value="ECO:0007669"/>
    <property type="project" value="UniProtKB-KW"/>
</dbReference>
<keyword evidence="1 3" id="KW-0732">Signal</keyword>
<organism evidence="5 6">
    <name type="scientific">Blattamonas nauphoetae</name>
    <dbReference type="NCBI Taxonomy" id="2049346"/>
    <lineage>
        <taxon>Eukaryota</taxon>
        <taxon>Metamonada</taxon>
        <taxon>Preaxostyla</taxon>
        <taxon>Oxymonadida</taxon>
        <taxon>Blattamonas</taxon>
    </lineage>
</organism>
<dbReference type="SUPFAM" id="SSF53474">
    <property type="entry name" value="alpha/beta-Hydrolases"/>
    <property type="match status" value="1"/>
</dbReference>
<evidence type="ECO:0000313" key="6">
    <source>
        <dbReference type="Proteomes" id="UP001281761"/>
    </source>
</evidence>
<evidence type="ECO:0000259" key="4">
    <source>
        <dbReference type="Pfam" id="PF00326"/>
    </source>
</evidence>
<evidence type="ECO:0000256" key="1">
    <source>
        <dbReference type="ARBA" id="ARBA00022729"/>
    </source>
</evidence>
<dbReference type="EMBL" id="JARBJD010000066">
    <property type="protein sequence ID" value="KAK2955523.1"/>
    <property type="molecule type" value="Genomic_DNA"/>
</dbReference>
<keyword evidence="2 5" id="KW-0378">Hydrolase</keyword>
<reference evidence="5 6" key="1">
    <citation type="journal article" date="2022" name="bioRxiv">
        <title>Genomics of Preaxostyla Flagellates Illuminates Evolutionary Transitions and the Path Towards Mitochondrial Loss.</title>
        <authorList>
            <person name="Novak L.V.F."/>
            <person name="Treitli S.C."/>
            <person name="Pyrih J."/>
            <person name="Halakuc P."/>
            <person name="Pipaliya S.V."/>
            <person name="Vacek V."/>
            <person name="Brzon O."/>
            <person name="Soukal P."/>
            <person name="Eme L."/>
            <person name="Dacks J.B."/>
            <person name="Karnkowska A."/>
            <person name="Elias M."/>
            <person name="Hampl V."/>
        </authorList>
    </citation>
    <scope>NUCLEOTIDE SEQUENCE [LARGE SCALE GENOMIC DNA]</scope>
    <source>
        <strain evidence="5">NAU3</strain>
        <tissue evidence="5">Gut</tissue>
    </source>
</reference>
<name>A0ABQ9XVM2_9EUKA</name>
<dbReference type="Gene3D" id="3.40.50.1820">
    <property type="entry name" value="alpha/beta hydrolase"/>
    <property type="match status" value="1"/>
</dbReference>
<dbReference type="Proteomes" id="UP001281761">
    <property type="component" value="Unassembled WGS sequence"/>
</dbReference>
<comment type="caution">
    <text evidence="5">The sequence shown here is derived from an EMBL/GenBank/DDBJ whole genome shotgun (WGS) entry which is preliminary data.</text>
</comment>
<evidence type="ECO:0000313" key="5">
    <source>
        <dbReference type="EMBL" id="KAK2955523.1"/>
    </source>
</evidence>
<dbReference type="Pfam" id="PF00326">
    <property type="entry name" value="Peptidase_S9"/>
    <property type="match status" value="1"/>
</dbReference>
<dbReference type="PANTHER" id="PTHR42776:SF13">
    <property type="entry name" value="DIPEPTIDYL-PEPTIDASE 5"/>
    <property type="match status" value="1"/>
</dbReference>
<proteinExistence type="predicted"/>
<feature type="signal peptide" evidence="3">
    <location>
        <begin position="1"/>
        <end position="17"/>
    </location>
</feature>
<evidence type="ECO:0000256" key="2">
    <source>
        <dbReference type="ARBA" id="ARBA00022801"/>
    </source>
</evidence>
<feature type="chain" id="PRO_5045042972" evidence="3">
    <location>
        <begin position="18"/>
        <end position="690"/>
    </location>
</feature>
<dbReference type="SUPFAM" id="SSF82171">
    <property type="entry name" value="DPP6 N-terminal domain-like"/>
    <property type="match status" value="1"/>
</dbReference>
<sequence length="690" mass="77973">MLLPLLLFSIQVAKVDVFTENEFVKVVTPTNLVSSPSGSRMAYLVSTYNLEDGTTTSTLTVTDLTTDKDIKVTQPNLTFSSLIWSHSEEELFAVCVENGKHFLQTIDSKTGKFISQLSFSTPVSNVQVSKDKSLVAYVTKVFPGMTPAQTAEELQKRKSANDDMLTFDRLPVRDWNIIRDGTIAHIILHDTTTKLTTDITPEMKFDVGVSVYGNGPAFTLSPDTSTVVYSAMKGEKFARAPNMQIFSYDIKTAKTTQLTEGQYFRTSPVFDPRGEVKQIVYLTTITEKDDTDQTELVLYDYETNTHKPIAREFGYGVNGVQWSLANPSQLLIINAEEGRNIARVYDLSRMQLGERLPIYSIHEACFAKINNEVNIISILSRYDSFPAIYKYSLADKNAQSVLIRDHNNEFRDKYTLVPPIDVRWVGARGEEIHGFFIPALFQYNQNDKTASTGNGRRRNTATKAPFIVNVHGGPESVHLDQWSSRWNPQLYAHKGYCMLLPNPHGSASYGRPFRQSVHCNWETFTYDDVITGVAYILSSYDDYADSSRVGAVGASYGGFMMNVINGRTHLFKALVNHAGCFDQFWMRGESDITHFVELQFGGTPHDNEAQYRKSSPSFNVTQFDTPTLILQGHLDFRVPESNSVALAQAMLARGVPNRLVIFETECHWILKKKNVIRWYQEIFGWLDQWV</sequence>
<feature type="domain" description="Peptidase S9 prolyl oligopeptidase catalytic" evidence="4">
    <location>
        <begin position="482"/>
        <end position="689"/>
    </location>
</feature>
<protein>
    <submittedName>
        <fullName evidence="5">Dipeptidyl-peptidase</fullName>
        <ecNumber evidence="5">3.4.14.-</ecNumber>
    </submittedName>
</protein>
<dbReference type="EC" id="3.4.14.-" evidence="5"/>
<keyword evidence="6" id="KW-1185">Reference proteome</keyword>